<feature type="region of interest" description="Disordered" evidence="1">
    <location>
        <begin position="18"/>
        <end position="56"/>
    </location>
</feature>
<dbReference type="OrthoDB" id="2984480at2759"/>
<sequence length="331" mass="36375">MLLLSRFRPRLGNVLSTSRRAPRGEIATCNSSSGLSPDLANPQPAVPPDTSERRRSAAVQPIGVDLSMGTLGPLDGRVLVDNNNERVSGLPLDRTQSINRQTPHGGLSIHGNGHTFDTVSWVAGDNIINTVYNNFYYPEAGRTRNSHPNLEGLRPQIKNHRHLLRIVGVAIAFRGPPSVLQISEVLGLPEEEVCQSIRAVTNYLRTPVEIGGKIRLPEAFSSDMYRSCLPTIGAAHGCIARWCLQGAMKLPRHIDYALAFWAWHVCQATPSVELTAALESFPFALCTITEHQLLNVIQWLERFDGLFGAAHLVSQYQARLANLAEMQHGEG</sequence>
<name>A0A8H6Z0H6_9AGAR</name>
<dbReference type="Proteomes" id="UP000623467">
    <property type="component" value="Unassembled WGS sequence"/>
</dbReference>
<evidence type="ECO:0000313" key="2">
    <source>
        <dbReference type="EMBL" id="KAF7367130.1"/>
    </source>
</evidence>
<organism evidence="2 3">
    <name type="scientific">Mycena sanguinolenta</name>
    <dbReference type="NCBI Taxonomy" id="230812"/>
    <lineage>
        <taxon>Eukaryota</taxon>
        <taxon>Fungi</taxon>
        <taxon>Dikarya</taxon>
        <taxon>Basidiomycota</taxon>
        <taxon>Agaricomycotina</taxon>
        <taxon>Agaricomycetes</taxon>
        <taxon>Agaricomycetidae</taxon>
        <taxon>Agaricales</taxon>
        <taxon>Marasmiineae</taxon>
        <taxon>Mycenaceae</taxon>
        <taxon>Mycena</taxon>
    </lineage>
</organism>
<reference evidence="2" key="1">
    <citation type="submission" date="2020-05" db="EMBL/GenBank/DDBJ databases">
        <title>Mycena genomes resolve the evolution of fungal bioluminescence.</title>
        <authorList>
            <person name="Tsai I.J."/>
        </authorList>
    </citation>
    <scope>NUCLEOTIDE SEQUENCE</scope>
    <source>
        <strain evidence="2">160909Yilan</strain>
    </source>
</reference>
<gene>
    <name evidence="2" type="ORF">MSAN_00972700</name>
</gene>
<dbReference type="AlphaFoldDB" id="A0A8H6Z0H6"/>
<comment type="caution">
    <text evidence="2">The sequence shown here is derived from an EMBL/GenBank/DDBJ whole genome shotgun (WGS) entry which is preliminary data.</text>
</comment>
<evidence type="ECO:0000313" key="3">
    <source>
        <dbReference type="Proteomes" id="UP000623467"/>
    </source>
</evidence>
<proteinExistence type="predicted"/>
<evidence type="ECO:0000256" key="1">
    <source>
        <dbReference type="SAM" id="MobiDB-lite"/>
    </source>
</evidence>
<accession>A0A8H6Z0H6</accession>
<dbReference type="EMBL" id="JACAZH010000006">
    <property type="protein sequence ID" value="KAF7367130.1"/>
    <property type="molecule type" value="Genomic_DNA"/>
</dbReference>
<keyword evidence="3" id="KW-1185">Reference proteome</keyword>
<protein>
    <submittedName>
        <fullName evidence="2">Uncharacterized protein</fullName>
    </submittedName>
</protein>